<evidence type="ECO:0000313" key="3">
    <source>
        <dbReference type="Proteomes" id="UP000261540"/>
    </source>
</evidence>
<feature type="compositionally biased region" description="Basic and acidic residues" evidence="1">
    <location>
        <begin position="71"/>
        <end position="82"/>
    </location>
</feature>
<organism evidence="2 3">
    <name type="scientific">Paramormyrops kingsleyae</name>
    <dbReference type="NCBI Taxonomy" id="1676925"/>
    <lineage>
        <taxon>Eukaryota</taxon>
        <taxon>Metazoa</taxon>
        <taxon>Chordata</taxon>
        <taxon>Craniata</taxon>
        <taxon>Vertebrata</taxon>
        <taxon>Euteleostomi</taxon>
        <taxon>Actinopterygii</taxon>
        <taxon>Neopterygii</taxon>
        <taxon>Teleostei</taxon>
        <taxon>Osteoglossocephala</taxon>
        <taxon>Osteoglossomorpha</taxon>
        <taxon>Osteoglossiformes</taxon>
        <taxon>Mormyridae</taxon>
        <taxon>Paramormyrops</taxon>
    </lineage>
</organism>
<dbReference type="GO" id="GO:0005634">
    <property type="term" value="C:nucleus"/>
    <property type="evidence" value="ECO:0007669"/>
    <property type="project" value="InterPro"/>
</dbReference>
<dbReference type="CTD" id="9587"/>
<dbReference type="GeneTree" id="ENSGT00390000003812"/>
<dbReference type="Proteomes" id="UP000261540">
    <property type="component" value="Unplaced"/>
</dbReference>
<dbReference type="InterPro" id="IPR053729">
    <property type="entry name" value="MAD2L1BP_domain_sf"/>
</dbReference>
<feature type="region of interest" description="Disordered" evidence="1">
    <location>
        <begin position="71"/>
        <end position="105"/>
    </location>
</feature>
<dbReference type="Gene3D" id="3.30.900.20">
    <property type="match status" value="1"/>
</dbReference>
<feature type="compositionally biased region" description="Polar residues" evidence="1">
    <location>
        <begin position="83"/>
        <end position="95"/>
    </location>
</feature>
<name>A0A3B3QAR2_9TELE</name>
<dbReference type="GeneID" id="111835669"/>
<dbReference type="Pfam" id="PF06581">
    <property type="entry name" value="p31comet"/>
    <property type="match status" value="1"/>
</dbReference>
<dbReference type="GO" id="GO:0007096">
    <property type="term" value="P:regulation of exit from mitosis"/>
    <property type="evidence" value="ECO:0007669"/>
    <property type="project" value="InterPro"/>
</dbReference>
<dbReference type="PANTHER" id="PTHR15681">
    <property type="entry name" value="MAD2L1-BINDING PROTEIN"/>
    <property type="match status" value="1"/>
</dbReference>
<dbReference type="AlphaFoldDB" id="A0A3B3QAR2"/>
<dbReference type="PANTHER" id="PTHR15681:SF1">
    <property type="entry name" value="MAD2L1-BINDING PROTEIN"/>
    <property type="match status" value="1"/>
</dbReference>
<protein>
    <submittedName>
        <fullName evidence="2">MAD2L1 binding protein</fullName>
    </submittedName>
</protein>
<reference evidence="2" key="2">
    <citation type="submission" date="2025-09" db="UniProtKB">
        <authorList>
            <consortium name="Ensembl"/>
        </authorList>
    </citation>
    <scope>IDENTIFICATION</scope>
</reference>
<dbReference type="STRING" id="1676925.ENSPKIP00000003782"/>
<dbReference type="OrthoDB" id="6334764at2759"/>
<evidence type="ECO:0000313" key="2">
    <source>
        <dbReference type="Ensembl" id="ENSPKIP00000003782.1"/>
    </source>
</evidence>
<dbReference type="RefSeq" id="XP_023651975.1">
    <property type="nucleotide sequence ID" value="XM_023796207.2"/>
</dbReference>
<dbReference type="InterPro" id="IPR009511">
    <property type="entry name" value="MAD1/Cdc20-bound-Mad2-bd"/>
</dbReference>
<evidence type="ECO:0000256" key="1">
    <source>
        <dbReference type="SAM" id="MobiDB-lite"/>
    </source>
</evidence>
<accession>A0A3B3QAR2</accession>
<dbReference type="Ensembl" id="ENSPKIT00000027748.1">
    <property type="protein sequence ID" value="ENSPKIP00000003782.1"/>
    <property type="gene ID" value="ENSPKIG00000021139.1"/>
</dbReference>
<sequence length="348" mass="39168">MADRCFGQAVAGGVDLTHISDSDIIPDPECSEAMPTEGLHVDNRTKSSSMMDQADKENYDLPALSDLMLEDRSSDDNSESQKRTGSLTNYTSSTDLRAPTNIPARQHDLLDDEEVVRMAKEEGRVAVVFPGRVTQDSCCKIVCEILKCVLYQRQQLPMMYDQLVYYQKKQQAAGRVEDAVGWQAARPGGWDWRKCQRTLQDLDEVMLHLQDLFSLSRVPRVLLMLGGSVVLPTELYEVDMEALAAGMGDGFLRTAPCLRQLFRALFVADILSDARPVRLMATTVMALAHRDCGVDWFRPKLDYRVPARVKRQIISLSSDPALSHRPTTQAWEDYVWFQAPISIKGFCK</sequence>
<feature type="region of interest" description="Disordered" evidence="1">
    <location>
        <begin position="24"/>
        <end position="51"/>
    </location>
</feature>
<reference evidence="2" key="1">
    <citation type="submission" date="2025-08" db="UniProtKB">
        <authorList>
            <consortium name="Ensembl"/>
        </authorList>
    </citation>
    <scope>IDENTIFICATION</scope>
</reference>
<keyword evidence="3" id="KW-1185">Reference proteome</keyword>
<dbReference type="KEGG" id="pki:111835669"/>
<proteinExistence type="predicted"/>